<dbReference type="PANTHER" id="PTHR21446:SF12">
    <property type="entry name" value="POTASSIUM CHANNEL TETRAMERIZATION DOMAIN CONTAINING 1"/>
    <property type="match status" value="1"/>
</dbReference>
<dbReference type="GO" id="GO:0015074">
    <property type="term" value="P:DNA integration"/>
    <property type="evidence" value="ECO:0007669"/>
    <property type="project" value="InterPro"/>
</dbReference>
<dbReference type="InterPro" id="IPR052787">
    <property type="entry name" value="MAVS"/>
</dbReference>
<dbReference type="PANTHER" id="PTHR21446">
    <property type="entry name" value="DUF3504 DOMAIN-CONTAINING PROTEIN"/>
    <property type="match status" value="1"/>
</dbReference>
<dbReference type="AlphaFoldDB" id="A0A9N9FEN4"/>
<sequence>MNSTLLFQSARSILENKESNLTNILVNKEENKVESELQNQIEYYKSKGTVKNTLKVTRNWVAQLEPFCKSRGYNNPIETITDIRVLQRQIVEFITLMKQQNGQEYKANSLKLSLDAINHHLLKSSKIPEINLHNRYEFPEIHDVLHGKMRYLQEKGLGEVQSACALNLEQVKYILEHEFMIVLTPENLLYRQREDNGFNFIRYVAKNNQRDLNGGNAQIIPIPADHLDTCGSCYDFQLYLSKHPINADEHLYLQVNPKWKETSIWYKTTRYGLNQLNKFIKKIDQRTKISIPTNLLSNHSGRKTATQILHDNEIPEQTIMNITGHRSIQGVWTYKLTNKQQKLMGISSLISLYESNSNNLSHEN</sequence>
<evidence type="ECO:0000313" key="3">
    <source>
        <dbReference type="Proteomes" id="UP000789831"/>
    </source>
</evidence>
<gene>
    <name evidence="2" type="ORF">AGERDE_LOCUS5676</name>
</gene>
<dbReference type="GO" id="GO:0006310">
    <property type="term" value="P:DNA recombination"/>
    <property type="evidence" value="ECO:0007669"/>
    <property type="project" value="UniProtKB-KW"/>
</dbReference>
<dbReference type="Gene3D" id="1.10.443.10">
    <property type="entry name" value="Intergrase catalytic core"/>
    <property type="match status" value="1"/>
</dbReference>
<protein>
    <submittedName>
        <fullName evidence="2">9256_t:CDS:1</fullName>
    </submittedName>
</protein>
<dbReference type="SUPFAM" id="SSF56349">
    <property type="entry name" value="DNA breaking-rejoining enzymes"/>
    <property type="match status" value="1"/>
</dbReference>
<name>A0A9N9FEN4_9GLOM</name>
<dbReference type="InterPro" id="IPR011010">
    <property type="entry name" value="DNA_brk_join_enz"/>
</dbReference>
<dbReference type="Proteomes" id="UP000789831">
    <property type="component" value="Unassembled WGS sequence"/>
</dbReference>
<evidence type="ECO:0000256" key="1">
    <source>
        <dbReference type="ARBA" id="ARBA00023172"/>
    </source>
</evidence>
<keyword evidence="1" id="KW-0233">DNA recombination</keyword>
<evidence type="ECO:0000313" key="2">
    <source>
        <dbReference type="EMBL" id="CAG8530262.1"/>
    </source>
</evidence>
<keyword evidence="3" id="KW-1185">Reference proteome</keyword>
<dbReference type="OrthoDB" id="2445412at2759"/>
<organism evidence="2 3">
    <name type="scientific">Ambispora gerdemannii</name>
    <dbReference type="NCBI Taxonomy" id="144530"/>
    <lineage>
        <taxon>Eukaryota</taxon>
        <taxon>Fungi</taxon>
        <taxon>Fungi incertae sedis</taxon>
        <taxon>Mucoromycota</taxon>
        <taxon>Glomeromycotina</taxon>
        <taxon>Glomeromycetes</taxon>
        <taxon>Archaeosporales</taxon>
        <taxon>Ambisporaceae</taxon>
        <taxon>Ambispora</taxon>
    </lineage>
</organism>
<dbReference type="InterPro" id="IPR013762">
    <property type="entry name" value="Integrase-like_cat_sf"/>
</dbReference>
<proteinExistence type="predicted"/>
<reference evidence="2" key="1">
    <citation type="submission" date="2021-06" db="EMBL/GenBank/DDBJ databases">
        <authorList>
            <person name="Kallberg Y."/>
            <person name="Tangrot J."/>
            <person name="Rosling A."/>
        </authorList>
    </citation>
    <scope>NUCLEOTIDE SEQUENCE</scope>
    <source>
        <strain evidence="2">MT106</strain>
    </source>
</reference>
<dbReference type="GO" id="GO:0003677">
    <property type="term" value="F:DNA binding"/>
    <property type="evidence" value="ECO:0007669"/>
    <property type="project" value="InterPro"/>
</dbReference>
<dbReference type="EMBL" id="CAJVPL010000794">
    <property type="protein sequence ID" value="CAG8530262.1"/>
    <property type="molecule type" value="Genomic_DNA"/>
</dbReference>
<comment type="caution">
    <text evidence="2">The sequence shown here is derived from an EMBL/GenBank/DDBJ whole genome shotgun (WGS) entry which is preliminary data.</text>
</comment>
<accession>A0A9N9FEN4</accession>